<sequence>MKYKSQTEVKAHEYAACNDYKLRYMPYSIAYPNGYIRVKAPTGQTFIVTEWHAVIPAIFEHKATISGGVRQ</sequence>
<dbReference type="Proteomes" id="UP001597497">
    <property type="component" value="Unassembled WGS sequence"/>
</dbReference>
<evidence type="ECO:0000313" key="2">
    <source>
        <dbReference type="Proteomes" id="UP001597497"/>
    </source>
</evidence>
<accession>A0ABW5RCP2</accession>
<keyword evidence="2" id="KW-1185">Reference proteome</keyword>
<proteinExistence type="predicted"/>
<dbReference type="RefSeq" id="WP_379930350.1">
    <property type="nucleotide sequence ID" value="NZ_JBHUMM010000043.1"/>
</dbReference>
<reference evidence="2" key="1">
    <citation type="journal article" date="2019" name="Int. J. Syst. Evol. Microbiol.">
        <title>The Global Catalogue of Microorganisms (GCM) 10K type strain sequencing project: providing services to taxonomists for standard genome sequencing and annotation.</title>
        <authorList>
            <consortium name="The Broad Institute Genomics Platform"/>
            <consortium name="The Broad Institute Genome Sequencing Center for Infectious Disease"/>
            <person name="Wu L."/>
            <person name="Ma J."/>
        </authorList>
    </citation>
    <scope>NUCLEOTIDE SEQUENCE [LARGE SCALE GENOMIC DNA]</scope>
    <source>
        <strain evidence="2">KCTC 33676</strain>
    </source>
</reference>
<dbReference type="EMBL" id="JBHUMM010000043">
    <property type="protein sequence ID" value="MFD2672788.1"/>
    <property type="molecule type" value="Genomic_DNA"/>
</dbReference>
<gene>
    <name evidence="1" type="ORF">ACFSUC_14565</name>
</gene>
<comment type="caution">
    <text evidence="1">The sequence shown here is derived from an EMBL/GenBank/DDBJ whole genome shotgun (WGS) entry which is preliminary data.</text>
</comment>
<organism evidence="1 2">
    <name type="scientific">Marinicrinis sediminis</name>
    <dbReference type="NCBI Taxonomy" id="1652465"/>
    <lineage>
        <taxon>Bacteria</taxon>
        <taxon>Bacillati</taxon>
        <taxon>Bacillota</taxon>
        <taxon>Bacilli</taxon>
        <taxon>Bacillales</taxon>
        <taxon>Paenibacillaceae</taxon>
    </lineage>
</organism>
<name>A0ABW5RCP2_9BACL</name>
<protein>
    <submittedName>
        <fullName evidence="1">Uncharacterized protein</fullName>
    </submittedName>
</protein>
<evidence type="ECO:0000313" key="1">
    <source>
        <dbReference type="EMBL" id="MFD2672788.1"/>
    </source>
</evidence>